<feature type="transmembrane region" description="Helical" evidence="2">
    <location>
        <begin position="40"/>
        <end position="58"/>
    </location>
</feature>
<evidence type="ECO:0000313" key="3">
    <source>
        <dbReference type="EMBL" id="CAF2855315.1"/>
    </source>
</evidence>
<evidence type="ECO:0000256" key="1">
    <source>
        <dbReference type="SAM" id="MobiDB-lite"/>
    </source>
</evidence>
<name>A0A7R8H4W8_LEPSM</name>
<dbReference type="AlphaFoldDB" id="A0A7R8H4W8"/>
<keyword evidence="2" id="KW-0812">Transmembrane</keyword>
<protein>
    <submittedName>
        <fullName evidence="3">(salmon louse) hypothetical protein</fullName>
    </submittedName>
</protein>
<keyword evidence="2" id="KW-1133">Transmembrane helix</keyword>
<reference evidence="3" key="1">
    <citation type="submission" date="2021-02" db="EMBL/GenBank/DDBJ databases">
        <authorList>
            <person name="Bekaert M."/>
        </authorList>
    </citation>
    <scope>NUCLEOTIDE SEQUENCE</scope>
    <source>
        <strain evidence="3">IoA-00</strain>
    </source>
</reference>
<sequence length="167" mass="19397">MPEPSPNTFRIFLKESPALESSSSSFKIESTKYEMVPKDGVVIGFVMTLWLYSIYLMFKPEKASVLWKWVMELILHNRQGGRKKDKDSISQNESSNNYPMTDEHEHLELGLQTPYEDYNYSDTTFYVIQPLTSSLNQEESYCLQPHINKELLSVDIENISDHFSTIV</sequence>
<proteinExistence type="predicted"/>
<dbReference type="EMBL" id="HG994593">
    <property type="protein sequence ID" value="CAF2855315.1"/>
    <property type="molecule type" value="Genomic_DNA"/>
</dbReference>
<evidence type="ECO:0000256" key="2">
    <source>
        <dbReference type="SAM" id="Phobius"/>
    </source>
</evidence>
<dbReference type="Proteomes" id="UP000675881">
    <property type="component" value="Chromosome 14"/>
</dbReference>
<keyword evidence="4" id="KW-1185">Reference proteome</keyword>
<evidence type="ECO:0000313" key="4">
    <source>
        <dbReference type="Proteomes" id="UP000675881"/>
    </source>
</evidence>
<accession>A0A7R8H4W8</accession>
<organism evidence="3 4">
    <name type="scientific">Lepeophtheirus salmonis</name>
    <name type="common">Salmon louse</name>
    <name type="synonym">Caligus salmonis</name>
    <dbReference type="NCBI Taxonomy" id="72036"/>
    <lineage>
        <taxon>Eukaryota</taxon>
        <taxon>Metazoa</taxon>
        <taxon>Ecdysozoa</taxon>
        <taxon>Arthropoda</taxon>
        <taxon>Crustacea</taxon>
        <taxon>Multicrustacea</taxon>
        <taxon>Hexanauplia</taxon>
        <taxon>Copepoda</taxon>
        <taxon>Siphonostomatoida</taxon>
        <taxon>Caligidae</taxon>
        <taxon>Lepeophtheirus</taxon>
    </lineage>
</organism>
<keyword evidence="2" id="KW-0472">Membrane</keyword>
<feature type="compositionally biased region" description="Polar residues" evidence="1">
    <location>
        <begin position="89"/>
        <end position="99"/>
    </location>
</feature>
<feature type="region of interest" description="Disordered" evidence="1">
    <location>
        <begin position="82"/>
        <end position="101"/>
    </location>
</feature>
<dbReference type="OrthoDB" id="10644495at2759"/>
<gene>
    <name evidence="3" type="ORF">LSAA_5734</name>
</gene>